<dbReference type="Gene3D" id="6.10.250.690">
    <property type="match status" value="1"/>
</dbReference>
<dbReference type="Gene3D" id="1.10.10.10">
    <property type="entry name" value="Winged helix-like DNA-binding domain superfamily/Winged helix DNA-binding domain"/>
    <property type="match status" value="1"/>
</dbReference>
<comment type="caution">
    <text evidence="12">The sequence shown here is derived from an EMBL/GenBank/DDBJ whole genome shotgun (WGS) entry which is preliminary data.</text>
</comment>
<keyword evidence="5 9" id="KW-0238">DNA-binding</keyword>
<dbReference type="SMART" id="SM00448">
    <property type="entry name" value="REC"/>
    <property type="match status" value="1"/>
</dbReference>
<evidence type="ECO:0000256" key="6">
    <source>
        <dbReference type="ARBA" id="ARBA00023163"/>
    </source>
</evidence>
<evidence type="ECO:0000313" key="12">
    <source>
        <dbReference type="EMBL" id="KNY28297.1"/>
    </source>
</evidence>
<dbReference type="Proteomes" id="UP000036923">
    <property type="component" value="Unassembled WGS sequence"/>
</dbReference>
<evidence type="ECO:0000256" key="4">
    <source>
        <dbReference type="ARBA" id="ARBA00023015"/>
    </source>
</evidence>
<comment type="function">
    <text evidence="7">May play the central regulatory role in sporulation. It may be an element of the effector pathway responsible for the activation of sporulation genes in response to nutritional stress. Spo0A may act in concert with spo0H (a sigma factor) to control the expression of some genes that are critical to the sporulation process.</text>
</comment>
<evidence type="ECO:0000259" key="11">
    <source>
        <dbReference type="PROSITE" id="PS51755"/>
    </source>
</evidence>
<evidence type="ECO:0000256" key="3">
    <source>
        <dbReference type="ARBA" id="ARBA00023012"/>
    </source>
</evidence>
<reference evidence="13" key="1">
    <citation type="submission" date="2015-07" db="EMBL/GenBank/DDBJ databases">
        <title>Near-Complete Genome Sequence of the Cellulolytic Bacterium Bacteroides (Pseudobacteroides) cellulosolvens ATCC 35603.</title>
        <authorList>
            <person name="Dassa B."/>
            <person name="Utturkar S.M."/>
            <person name="Klingeman D.M."/>
            <person name="Hurt R.A."/>
            <person name="Keller M."/>
            <person name="Xu J."/>
            <person name="Reddy Y.H.K."/>
            <person name="Borovok I."/>
            <person name="Grinberg I.R."/>
            <person name="Lamed R."/>
            <person name="Zhivin O."/>
            <person name="Bayer E.A."/>
            <person name="Brown S.D."/>
        </authorList>
    </citation>
    <scope>NUCLEOTIDE SEQUENCE [LARGE SCALE GENOMIC DNA]</scope>
    <source>
        <strain evidence="13">DSM 2933</strain>
    </source>
</reference>
<dbReference type="GO" id="GO:0032993">
    <property type="term" value="C:protein-DNA complex"/>
    <property type="evidence" value="ECO:0007669"/>
    <property type="project" value="TreeGrafter"/>
</dbReference>
<dbReference type="EMBL" id="LGTC01000001">
    <property type="protein sequence ID" value="KNY28297.1"/>
    <property type="molecule type" value="Genomic_DNA"/>
</dbReference>
<dbReference type="Pfam" id="PF00486">
    <property type="entry name" value="Trans_reg_C"/>
    <property type="match status" value="1"/>
</dbReference>
<dbReference type="PANTHER" id="PTHR48111">
    <property type="entry name" value="REGULATOR OF RPOS"/>
    <property type="match status" value="1"/>
</dbReference>
<dbReference type="FunFam" id="1.10.10.10:FF:000018">
    <property type="entry name" value="DNA-binding response regulator ResD"/>
    <property type="match status" value="1"/>
</dbReference>
<keyword evidence="13" id="KW-1185">Reference proteome</keyword>
<dbReference type="PATRIC" id="fig|398512.5.peg.3740"/>
<dbReference type="RefSeq" id="WP_036938463.1">
    <property type="nucleotide sequence ID" value="NZ_JQKC01000007.1"/>
</dbReference>
<dbReference type="PROSITE" id="PS51755">
    <property type="entry name" value="OMPR_PHOB"/>
    <property type="match status" value="1"/>
</dbReference>
<dbReference type="eggNOG" id="COG0745">
    <property type="taxonomic scope" value="Bacteria"/>
</dbReference>
<keyword evidence="3" id="KW-0902">Two-component regulatory system</keyword>
<dbReference type="AlphaFoldDB" id="A0A0L6JSB4"/>
<dbReference type="SUPFAM" id="SSF52172">
    <property type="entry name" value="CheY-like"/>
    <property type="match status" value="1"/>
</dbReference>
<dbReference type="InterPro" id="IPR039420">
    <property type="entry name" value="WalR-like"/>
</dbReference>
<dbReference type="GO" id="GO:0000156">
    <property type="term" value="F:phosphorelay response regulator activity"/>
    <property type="evidence" value="ECO:0007669"/>
    <property type="project" value="TreeGrafter"/>
</dbReference>
<evidence type="ECO:0000259" key="10">
    <source>
        <dbReference type="PROSITE" id="PS50110"/>
    </source>
</evidence>
<dbReference type="PANTHER" id="PTHR48111:SF1">
    <property type="entry name" value="TWO-COMPONENT RESPONSE REGULATOR ORR33"/>
    <property type="match status" value="1"/>
</dbReference>
<evidence type="ECO:0000256" key="7">
    <source>
        <dbReference type="ARBA" id="ARBA00024867"/>
    </source>
</evidence>
<evidence type="ECO:0000256" key="9">
    <source>
        <dbReference type="PROSITE-ProRule" id="PRU01091"/>
    </source>
</evidence>
<evidence type="ECO:0000256" key="1">
    <source>
        <dbReference type="ARBA" id="ARBA00018672"/>
    </source>
</evidence>
<feature type="modified residue" description="4-aspartylphosphate" evidence="8">
    <location>
        <position position="52"/>
    </location>
</feature>
<accession>A0A0L6JSB4</accession>
<dbReference type="SUPFAM" id="SSF46894">
    <property type="entry name" value="C-terminal effector domain of the bipartite response regulators"/>
    <property type="match status" value="1"/>
</dbReference>
<feature type="DNA-binding region" description="OmpR/PhoB-type" evidence="9">
    <location>
        <begin position="126"/>
        <end position="225"/>
    </location>
</feature>
<protein>
    <recommendedName>
        <fullName evidence="1">Stage 0 sporulation protein A homolog</fullName>
    </recommendedName>
</protein>
<evidence type="ECO:0000256" key="8">
    <source>
        <dbReference type="PROSITE-ProRule" id="PRU00169"/>
    </source>
</evidence>
<dbReference type="PROSITE" id="PS50110">
    <property type="entry name" value="RESPONSE_REGULATORY"/>
    <property type="match status" value="1"/>
</dbReference>
<dbReference type="InterPro" id="IPR036388">
    <property type="entry name" value="WH-like_DNA-bd_sf"/>
</dbReference>
<organism evidence="12 13">
    <name type="scientific">Pseudobacteroides cellulosolvens ATCC 35603 = DSM 2933</name>
    <dbReference type="NCBI Taxonomy" id="398512"/>
    <lineage>
        <taxon>Bacteria</taxon>
        <taxon>Bacillati</taxon>
        <taxon>Bacillota</taxon>
        <taxon>Clostridia</taxon>
        <taxon>Eubacteriales</taxon>
        <taxon>Oscillospiraceae</taxon>
        <taxon>Pseudobacteroides</taxon>
    </lineage>
</organism>
<dbReference type="SMART" id="SM00862">
    <property type="entry name" value="Trans_reg_C"/>
    <property type="match status" value="1"/>
</dbReference>
<dbReference type="InterPro" id="IPR001867">
    <property type="entry name" value="OmpR/PhoB-type_DNA-bd"/>
</dbReference>
<dbReference type="InterPro" id="IPR011006">
    <property type="entry name" value="CheY-like_superfamily"/>
</dbReference>
<dbReference type="InterPro" id="IPR001789">
    <property type="entry name" value="Sig_transdc_resp-reg_receiver"/>
</dbReference>
<dbReference type="CDD" id="cd00383">
    <property type="entry name" value="trans_reg_C"/>
    <property type="match status" value="1"/>
</dbReference>
<dbReference type="FunFam" id="3.40.50.2300:FF:000001">
    <property type="entry name" value="DNA-binding response regulator PhoB"/>
    <property type="match status" value="1"/>
</dbReference>
<dbReference type="Gene3D" id="3.40.50.2300">
    <property type="match status" value="1"/>
</dbReference>
<gene>
    <name evidence="12" type="ORF">Bccel_3571</name>
</gene>
<dbReference type="Pfam" id="PF00072">
    <property type="entry name" value="Response_reg"/>
    <property type="match status" value="1"/>
</dbReference>
<keyword evidence="4" id="KW-0805">Transcription regulation</keyword>
<keyword evidence="6" id="KW-0804">Transcription</keyword>
<dbReference type="OrthoDB" id="9778712at2"/>
<dbReference type="InterPro" id="IPR016032">
    <property type="entry name" value="Sig_transdc_resp-reg_C-effctor"/>
</dbReference>
<feature type="domain" description="OmpR/PhoB-type" evidence="11">
    <location>
        <begin position="126"/>
        <end position="225"/>
    </location>
</feature>
<feature type="domain" description="Response regulatory" evidence="10">
    <location>
        <begin position="3"/>
        <end position="115"/>
    </location>
</feature>
<dbReference type="STRING" id="398512.Bccel_3571"/>
<dbReference type="GO" id="GO:0006355">
    <property type="term" value="P:regulation of DNA-templated transcription"/>
    <property type="evidence" value="ECO:0007669"/>
    <property type="project" value="InterPro"/>
</dbReference>
<name>A0A0L6JSB4_9FIRM</name>
<evidence type="ECO:0000256" key="2">
    <source>
        <dbReference type="ARBA" id="ARBA00022553"/>
    </source>
</evidence>
<sequence length="228" mass="25966">MHKILVVDDDDLIANLIEQNLKLEGFDTKVCHDGASALEICSDYKPDLVVLDVMMPKLDGFHVCKRLQGTGTAVIMLTAKSDISDKLVGLEMGADDYIIKPFDSRELIARIKAVIRRFEKISIKHTDYEQTPDSKVICLNEQTRIALANGKELDLTPTEFDLLMLFTGNVQRVFTREQLLDMVWGYDYLGDSRTVDIHIQRLRKKLGKYSSCIETVFGIGYRYKEPTK</sequence>
<dbReference type="GO" id="GO:0005829">
    <property type="term" value="C:cytosol"/>
    <property type="evidence" value="ECO:0007669"/>
    <property type="project" value="TreeGrafter"/>
</dbReference>
<evidence type="ECO:0000256" key="5">
    <source>
        <dbReference type="ARBA" id="ARBA00023125"/>
    </source>
</evidence>
<proteinExistence type="predicted"/>
<keyword evidence="2 8" id="KW-0597">Phosphoprotein</keyword>
<dbReference type="GO" id="GO:0000976">
    <property type="term" value="F:transcription cis-regulatory region binding"/>
    <property type="evidence" value="ECO:0007669"/>
    <property type="project" value="TreeGrafter"/>
</dbReference>
<evidence type="ECO:0000313" key="13">
    <source>
        <dbReference type="Proteomes" id="UP000036923"/>
    </source>
</evidence>